<proteinExistence type="predicted"/>
<protein>
    <recommendedName>
        <fullName evidence="4">DUF3592 domain-containing protein</fullName>
    </recommendedName>
</protein>
<evidence type="ECO:0000313" key="3">
    <source>
        <dbReference type="Proteomes" id="UP000657574"/>
    </source>
</evidence>
<keyword evidence="1" id="KW-0812">Transmembrane</keyword>
<dbReference type="Proteomes" id="UP000657574">
    <property type="component" value="Unassembled WGS sequence"/>
</dbReference>
<evidence type="ECO:0000313" key="2">
    <source>
        <dbReference type="EMBL" id="GGJ62366.1"/>
    </source>
</evidence>
<feature type="transmembrane region" description="Helical" evidence="1">
    <location>
        <begin position="23"/>
        <end position="40"/>
    </location>
</feature>
<dbReference type="AlphaFoldDB" id="A0A917UJI9"/>
<gene>
    <name evidence="2" type="ORF">GCM10010121_086290</name>
</gene>
<keyword evidence="1" id="KW-0472">Membrane</keyword>
<keyword evidence="3" id="KW-1185">Reference proteome</keyword>
<keyword evidence="1" id="KW-1133">Transmembrane helix</keyword>
<name>A0A917UJI9_9ACTN</name>
<sequence length="257" mass="27421">MEAQMDERKSVLSGSRDRYGSPFGWRAPAAGVAIVVWIAFGPFGPVWLYVLGWAVALTAADGISRLVRRQGWAVPSPGHLVAGLLRLGPESWLVAPGWAKVRLVAGGFLIFATFAGFMGWEAGQEYQVLANLRDHGRRTDATVVGITSRSEEGWATSVTVHFGTPSGPVRADVDIAPNSADDAKPGVNIPVVYNPARPTEVRHVTYLDGHEADGILQGGIVTGLLAAGFLVGTTREVLRTKRQSDPGEMPGAHHPRA</sequence>
<accession>A0A917UJI9</accession>
<dbReference type="EMBL" id="BMQA01000071">
    <property type="protein sequence ID" value="GGJ62366.1"/>
    <property type="molecule type" value="Genomic_DNA"/>
</dbReference>
<reference evidence="2" key="1">
    <citation type="journal article" date="2014" name="Int. J. Syst. Evol. Microbiol.">
        <title>Complete genome sequence of Corynebacterium casei LMG S-19264T (=DSM 44701T), isolated from a smear-ripened cheese.</title>
        <authorList>
            <consortium name="US DOE Joint Genome Institute (JGI-PGF)"/>
            <person name="Walter F."/>
            <person name="Albersmeier A."/>
            <person name="Kalinowski J."/>
            <person name="Ruckert C."/>
        </authorList>
    </citation>
    <scope>NUCLEOTIDE SEQUENCE</scope>
    <source>
        <strain evidence="2">JCM 3086</strain>
    </source>
</reference>
<feature type="transmembrane region" description="Helical" evidence="1">
    <location>
        <begin position="214"/>
        <end position="232"/>
    </location>
</feature>
<organism evidence="2 3">
    <name type="scientific">Streptomyces brasiliensis</name>
    <dbReference type="NCBI Taxonomy" id="1954"/>
    <lineage>
        <taxon>Bacteria</taxon>
        <taxon>Bacillati</taxon>
        <taxon>Actinomycetota</taxon>
        <taxon>Actinomycetes</taxon>
        <taxon>Kitasatosporales</taxon>
        <taxon>Streptomycetaceae</taxon>
        <taxon>Streptomyces</taxon>
    </lineage>
</organism>
<reference evidence="2" key="2">
    <citation type="submission" date="2020-09" db="EMBL/GenBank/DDBJ databases">
        <authorList>
            <person name="Sun Q."/>
            <person name="Ohkuma M."/>
        </authorList>
    </citation>
    <scope>NUCLEOTIDE SEQUENCE</scope>
    <source>
        <strain evidence="2">JCM 3086</strain>
    </source>
</reference>
<comment type="caution">
    <text evidence="2">The sequence shown here is derived from an EMBL/GenBank/DDBJ whole genome shotgun (WGS) entry which is preliminary data.</text>
</comment>
<evidence type="ECO:0008006" key="4">
    <source>
        <dbReference type="Google" id="ProtNLM"/>
    </source>
</evidence>
<evidence type="ECO:0000256" key="1">
    <source>
        <dbReference type="SAM" id="Phobius"/>
    </source>
</evidence>
<feature type="transmembrane region" description="Helical" evidence="1">
    <location>
        <begin position="101"/>
        <end position="120"/>
    </location>
</feature>